<dbReference type="Proteomes" id="UP000234323">
    <property type="component" value="Unassembled WGS sequence"/>
</dbReference>
<evidence type="ECO:0000313" key="2">
    <source>
        <dbReference type="Proteomes" id="UP000234323"/>
    </source>
</evidence>
<name>A0A2I1H960_9GLOM</name>
<reference evidence="1 2" key="1">
    <citation type="submission" date="2015-10" db="EMBL/GenBank/DDBJ databases">
        <title>Genome analyses suggest a sexual origin of heterokaryosis in a supposedly ancient asexual fungus.</title>
        <authorList>
            <person name="Ropars J."/>
            <person name="Sedzielewska K."/>
            <person name="Noel J."/>
            <person name="Charron P."/>
            <person name="Farinelli L."/>
            <person name="Marton T."/>
            <person name="Kruger M."/>
            <person name="Pelin A."/>
            <person name="Brachmann A."/>
            <person name="Corradi N."/>
        </authorList>
    </citation>
    <scope>NUCLEOTIDE SEQUENCE [LARGE SCALE GENOMIC DNA]</scope>
    <source>
        <strain evidence="1 2">A4</strain>
    </source>
</reference>
<keyword evidence="2" id="KW-1185">Reference proteome</keyword>
<proteinExistence type="predicted"/>
<gene>
    <name evidence="1" type="ORF">RhiirA4_474848</name>
</gene>
<accession>A0A2I1H960</accession>
<evidence type="ECO:0000313" key="1">
    <source>
        <dbReference type="EMBL" id="PKY55412.1"/>
    </source>
</evidence>
<dbReference type="AlphaFoldDB" id="A0A2I1H960"/>
<sequence length="98" mass="11963">MKNSIFEREKFDLGRNKIYLIVECVGVKNRLLIDGKDGYQYLIGWNIKKENNNEEDFIKNLNFRKNLDSDFFIELNFIKEYMKDKEMEFIISEEHERN</sequence>
<dbReference type="EMBL" id="LLXI01001850">
    <property type="protein sequence ID" value="PKY55412.1"/>
    <property type="molecule type" value="Genomic_DNA"/>
</dbReference>
<comment type="caution">
    <text evidence="1">The sequence shown here is derived from an EMBL/GenBank/DDBJ whole genome shotgun (WGS) entry which is preliminary data.</text>
</comment>
<protein>
    <submittedName>
        <fullName evidence="1">Uncharacterized protein</fullName>
    </submittedName>
</protein>
<organism evidence="1 2">
    <name type="scientific">Rhizophagus irregularis</name>
    <dbReference type="NCBI Taxonomy" id="588596"/>
    <lineage>
        <taxon>Eukaryota</taxon>
        <taxon>Fungi</taxon>
        <taxon>Fungi incertae sedis</taxon>
        <taxon>Mucoromycota</taxon>
        <taxon>Glomeromycotina</taxon>
        <taxon>Glomeromycetes</taxon>
        <taxon>Glomerales</taxon>
        <taxon>Glomeraceae</taxon>
        <taxon>Rhizophagus</taxon>
    </lineage>
</organism>